<proteinExistence type="predicted"/>
<dbReference type="GO" id="GO:0031267">
    <property type="term" value="F:small GTPase binding"/>
    <property type="evidence" value="ECO:0007669"/>
    <property type="project" value="TreeGrafter"/>
</dbReference>
<evidence type="ECO:0000313" key="7">
    <source>
        <dbReference type="Proteomes" id="UP000481153"/>
    </source>
</evidence>
<feature type="coiled-coil region" evidence="4">
    <location>
        <begin position="124"/>
        <end position="166"/>
    </location>
</feature>
<dbReference type="AlphaFoldDB" id="A0A6G0X234"/>
<keyword evidence="1" id="KW-0343">GTPase activation</keyword>
<dbReference type="InterPro" id="IPR032675">
    <property type="entry name" value="LRR_dom_sf"/>
</dbReference>
<gene>
    <name evidence="6" type="ORF">Ae201684_009469</name>
</gene>
<evidence type="ECO:0000256" key="1">
    <source>
        <dbReference type="ARBA" id="ARBA00022468"/>
    </source>
</evidence>
<dbReference type="EMBL" id="VJMJ01000119">
    <property type="protein sequence ID" value="KAF0733912.1"/>
    <property type="molecule type" value="Genomic_DNA"/>
</dbReference>
<evidence type="ECO:0000313" key="6">
    <source>
        <dbReference type="EMBL" id="KAF0733912.1"/>
    </source>
</evidence>
<keyword evidence="3" id="KW-0677">Repeat</keyword>
<dbReference type="GO" id="GO:0005634">
    <property type="term" value="C:nucleus"/>
    <property type="evidence" value="ECO:0007669"/>
    <property type="project" value="TreeGrafter"/>
</dbReference>
<evidence type="ECO:0000256" key="3">
    <source>
        <dbReference type="ARBA" id="ARBA00022737"/>
    </source>
</evidence>
<dbReference type="Gene3D" id="3.80.10.10">
    <property type="entry name" value="Ribonuclease Inhibitor"/>
    <property type="match status" value="1"/>
</dbReference>
<name>A0A6G0X234_9STRA</name>
<reference evidence="6 7" key="1">
    <citation type="submission" date="2019-07" db="EMBL/GenBank/DDBJ databases">
        <title>Genomics analysis of Aphanomyces spp. identifies a new class of oomycete effector associated with host adaptation.</title>
        <authorList>
            <person name="Gaulin E."/>
        </authorList>
    </citation>
    <scope>NUCLEOTIDE SEQUENCE [LARGE SCALE GENOMIC DNA]</scope>
    <source>
        <strain evidence="6 7">ATCC 201684</strain>
    </source>
</reference>
<evidence type="ECO:0000256" key="4">
    <source>
        <dbReference type="SAM" id="Coils"/>
    </source>
</evidence>
<keyword evidence="4" id="KW-0175">Coiled coil</keyword>
<dbReference type="GO" id="GO:0048471">
    <property type="term" value="C:perinuclear region of cytoplasm"/>
    <property type="evidence" value="ECO:0007669"/>
    <property type="project" value="TreeGrafter"/>
</dbReference>
<dbReference type="InterPro" id="IPR027038">
    <property type="entry name" value="RanGap"/>
</dbReference>
<dbReference type="GO" id="GO:0005096">
    <property type="term" value="F:GTPase activator activity"/>
    <property type="evidence" value="ECO:0007669"/>
    <property type="project" value="UniProtKB-KW"/>
</dbReference>
<dbReference type="SMART" id="SM00368">
    <property type="entry name" value="LRR_RI"/>
    <property type="match status" value="5"/>
</dbReference>
<keyword evidence="2" id="KW-0433">Leucine-rich repeat</keyword>
<dbReference type="PANTHER" id="PTHR24113">
    <property type="entry name" value="RAN GTPASE-ACTIVATING PROTEIN 1"/>
    <property type="match status" value="1"/>
</dbReference>
<dbReference type="GO" id="GO:0006913">
    <property type="term" value="P:nucleocytoplasmic transport"/>
    <property type="evidence" value="ECO:0007669"/>
    <property type="project" value="TreeGrafter"/>
</dbReference>
<dbReference type="InterPro" id="IPR001611">
    <property type="entry name" value="Leu-rich_rpt"/>
</dbReference>
<dbReference type="SUPFAM" id="SSF52047">
    <property type="entry name" value="RNI-like"/>
    <property type="match status" value="1"/>
</dbReference>
<dbReference type="PANTHER" id="PTHR24113:SF12">
    <property type="entry name" value="RAN GTPASE-ACTIVATING PROTEIN 1"/>
    <property type="match status" value="1"/>
</dbReference>
<organism evidence="6 7">
    <name type="scientific">Aphanomyces euteiches</name>
    <dbReference type="NCBI Taxonomy" id="100861"/>
    <lineage>
        <taxon>Eukaryota</taxon>
        <taxon>Sar</taxon>
        <taxon>Stramenopiles</taxon>
        <taxon>Oomycota</taxon>
        <taxon>Saprolegniomycetes</taxon>
        <taxon>Saprolegniales</taxon>
        <taxon>Verrucalvaceae</taxon>
        <taxon>Aphanomyces</taxon>
    </lineage>
</organism>
<dbReference type="VEuPathDB" id="FungiDB:AeMF1_001705"/>
<feature type="compositionally biased region" description="Low complexity" evidence="5">
    <location>
        <begin position="1"/>
        <end position="55"/>
    </location>
</feature>
<accession>A0A6G0X234</accession>
<dbReference type="Pfam" id="PF13516">
    <property type="entry name" value="LRR_6"/>
    <property type="match status" value="3"/>
</dbReference>
<protein>
    <submittedName>
        <fullName evidence="6">Uncharacterized protein</fullName>
    </submittedName>
</protein>
<dbReference type="GO" id="GO:0005829">
    <property type="term" value="C:cytosol"/>
    <property type="evidence" value="ECO:0007669"/>
    <property type="project" value="TreeGrafter"/>
</dbReference>
<comment type="caution">
    <text evidence="6">The sequence shown here is derived from an EMBL/GenBank/DDBJ whole genome shotgun (WGS) entry which is preliminary data.</text>
</comment>
<feature type="region of interest" description="Disordered" evidence="5">
    <location>
        <begin position="1"/>
        <end position="65"/>
    </location>
</feature>
<evidence type="ECO:0000256" key="5">
    <source>
        <dbReference type="SAM" id="MobiDB-lite"/>
    </source>
</evidence>
<sequence>MRRSLSSSVSSDASSSVSESLASTGSLPPTTSSTSNNSSSTSSSDESLSSLSDSSSSEEEQTPDIIAQITSKFRDAIGTRDSRFANRTNPTLKWKEDAAYAMAESDYLAQQKAQQDAILAAHRARKIEAKRDKKARKQDKLNRKIARKMERKAKACDERAAKIERKMQILAELRLERLANVREQGVHPIAPWVSAAEAQHRATLAEFTEAETAKEKAMTDSLAIADDMGRRIGMLPALLSPSRPSLPEEIETTVTLTLRLADPLSAKPKTLFTISLKRFRHVETMFGDKIGERGCVELGKSLLTGACPRLKVLNLGWNAIKYRGLVSLAKAFERGGGSQLVVLDLRSNQLNAEAVGSLFDAMTAGGVPELTTLILSGNVLGDAGGKAIAHAFLQGLFGTLHTLDVKSNSIRNDGCRAMFTAFTADCFARLAPKLELLDMRRNCINQVTAETFVPCPKHIAF</sequence>
<evidence type="ECO:0000256" key="2">
    <source>
        <dbReference type="ARBA" id="ARBA00022614"/>
    </source>
</evidence>
<dbReference type="Proteomes" id="UP000481153">
    <property type="component" value="Unassembled WGS sequence"/>
</dbReference>
<keyword evidence="7" id="KW-1185">Reference proteome</keyword>